<sequence>MVKFLKKLGRDDSGATAVEYGLIVALIFLAMIGAVNSFAGTTIAMWNTISTTIVTATV</sequence>
<keyword evidence="3" id="KW-1185">Reference proteome</keyword>
<feature type="transmembrane region" description="Helical" evidence="1">
    <location>
        <begin position="20"/>
        <end position="39"/>
    </location>
</feature>
<evidence type="ECO:0000313" key="3">
    <source>
        <dbReference type="Proteomes" id="UP000824280"/>
    </source>
</evidence>
<gene>
    <name evidence="2" type="ORF">K3166_07615</name>
</gene>
<keyword evidence="1" id="KW-0812">Transmembrane</keyword>
<keyword evidence="1" id="KW-0472">Membrane</keyword>
<protein>
    <submittedName>
        <fullName evidence="2">Flp family type IVb pilin</fullName>
    </submittedName>
</protein>
<dbReference type="Proteomes" id="UP000824280">
    <property type="component" value="Chromosome"/>
</dbReference>
<accession>A0ABX8ZHM8</accession>
<evidence type="ECO:0000256" key="1">
    <source>
        <dbReference type="SAM" id="Phobius"/>
    </source>
</evidence>
<reference evidence="2 3" key="1">
    <citation type="submission" date="2021-08" db="EMBL/GenBank/DDBJ databases">
        <title>Comparative Genomics Analysis of the Genus Qipengyuania Reveals Extensive Genetic Diversity and Metabolic Versatility, Including the Description of Fifteen Novel Species.</title>
        <authorList>
            <person name="Liu Y."/>
        </authorList>
    </citation>
    <scope>NUCLEOTIDE SEQUENCE [LARGE SCALE GENOMIC DNA]</scope>
    <source>
        <strain evidence="2 3">1XM2-8</strain>
    </source>
</reference>
<dbReference type="InterPro" id="IPR007047">
    <property type="entry name" value="Flp_Fap"/>
</dbReference>
<keyword evidence="1" id="KW-1133">Transmembrane helix</keyword>
<dbReference type="Pfam" id="PF04964">
    <property type="entry name" value="Flp_Fap"/>
    <property type="match status" value="1"/>
</dbReference>
<organism evidence="2 3">
    <name type="scientific">Qipengyuania psychrotolerans</name>
    <dbReference type="NCBI Taxonomy" id="2867238"/>
    <lineage>
        <taxon>Bacteria</taxon>
        <taxon>Pseudomonadati</taxon>
        <taxon>Pseudomonadota</taxon>
        <taxon>Alphaproteobacteria</taxon>
        <taxon>Sphingomonadales</taxon>
        <taxon>Erythrobacteraceae</taxon>
        <taxon>Qipengyuania</taxon>
    </lineage>
</organism>
<name>A0ABX8ZHM8_9SPHN</name>
<evidence type="ECO:0000313" key="2">
    <source>
        <dbReference type="EMBL" id="QZD88482.1"/>
    </source>
</evidence>
<dbReference type="EMBL" id="CP081297">
    <property type="protein sequence ID" value="QZD88482.1"/>
    <property type="molecule type" value="Genomic_DNA"/>
</dbReference>
<proteinExistence type="predicted"/>